<keyword evidence="5 9" id="KW-0547">Nucleotide-binding</keyword>
<dbReference type="InterPro" id="IPR017871">
    <property type="entry name" value="ABC_transporter-like_CS"/>
</dbReference>
<evidence type="ECO:0000256" key="1">
    <source>
        <dbReference type="ARBA" id="ARBA00005417"/>
    </source>
</evidence>
<dbReference type="NCBIfam" id="TIGR02673">
    <property type="entry name" value="FtsE"/>
    <property type="match status" value="1"/>
</dbReference>
<dbReference type="GO" id="GO:0022857">
    <property type="term" value="F:transmembrane transporter activity"/>
    <property type="evidence" value="ECO:0007669"/>
    <property type="project" value="TreeGrafter"/>
</dbReference>
<evidence type="ECO:0000259" key="10">
    <source>
        <dbReference type="PROSITE" id="PS50893"/>
    </source>
</evidence>
<dbReference type="PANTHER" id="PTHR24220">
    <property type="entry name" value="IMPORT ATP-BINDING PROTEIN"/>
    <property type="match status" value="1"/>
</dbReference>
<dbReference type="SMART" id="SM00382">
    <property type="entry name" value="AAA"/>
    <property type="match status" value="1"/>
</dbReference>
<dbReference type="Gene3D" id="3.40.50.300">
    <property type="entry name" value="P-loop containing nucleotide triphosphate hydrolases"/>
    <property type="match status" value="1"/>
</dbReference>
<sequence length="341" mass="37140">MVELKNVSVTYSSGVDALNNVSLKINDGDFAFVVGSSGAGKSTMIKLLLKEIDATSGVVTVNGYNLNKLKKRKIPEFRRTLGFVFQDFRLIPSMTVYENIAFVLRVIDAPIKYIRKRVPYVISLVGLHAKTNSYPDELSGGEKQRVAIARALVNDPQLIIADEPTGNIDPELSYEIVELLKGINDQGTTILMVTHEHDLVRHFGGRIINITEGEIVFDEVISGANDELLADIGSEMPADAMAAAVSEAERINDEPVQQAEEAEMVNTEEAIDLPIENMTADDIISAIGGIPEGNSEEKKDDMQKLADNIDVDLSKSIKRDDPNSPEALLAALTEKTKGGAE</sequence>
<dbReference type="AlphaFoldDB" id="A0A1M7IJ08"/>
<keyword evidence="6 9" id="KW-0067">ATP-binding</keyword>
<evidence type="ECO:0000256" key="6">
    <source>
        <dbReference type="ARBA" id="ARBA00022840"/>
    </source>
</evidence>
<dbReference type="InterPro" id="IPR003593">
    <property type="entry name" value="AAA+_ATPase"/>
</dbReference>
<dbReference type="GO" id="GO:0016887">
    <property type="term" value="F:ATP hydrolysis activity"/>
    <property type="evidence" value="ECO:0007669"/>
    <property type="project" value="InterPro"/>
</dbReference>
<evidence type="ECO:0000256" key="5">
    <source>
        <dbReference type="ARBA" id="ARBA00022741"/>
    </source>
</evidence>
<proteinExistence type="inferred from homology"/>
<dbReference type="OrthoDB" id="9802264at2"/>
<dbReference type="InterPro" id="IPR027417">
    <property type="entry name" value="P-loop_NTPase"/>
</dbReference>
<dbReference type="InterPro" id="IPR005286">
    <property type="entry name" value="Cell_div_FtsE"/>
</dbReference>
<reference evidence="11 12" key="1">
    <citation type="submission" date="2016-11" db="EMBL/GenBank/DDBJ databases">
        <authorList>
            <person name="Jaros S."/>
            <person name="Januszkiewicz K."/>
            <person name="Wedrychowicz H."/>
        </authorList>
    </citation>
    <scope>NUCLEOTIDE SEQUENCE [LARGE SCALE GENOMIC DNA]</scope>
    <source>
        <strain evidence="11 12">Y1</strain>
    </source>
</reference>
<accession>A0A1M7IJ08</accession>
<evidence type="ECO:0000313" key="11">
    <source>
        <dbReference type="EMBL" id="SHM40812.1"/>
    </source>
</evidence>
<evidence type="ECO:0000256" key="3">
    <source>
        <dbReference type="ARBA" id="ARBA00022475"/>
    </source>
</evidence>
<evidence type="ECO:0000256" key="4">
    <source>
        <dbReference type="ARBA" id="ARBA00022618"/>
    </source>
</evidence>
<feature type="domain" description="ABC transporter" evidence="10">
    <location>
        <begin position="2"/>
        <end position="237"/>
    </location>
</feature>
<dbReference type="SUPFAM" id="SSF52540">
    <property type="entry name" value="P-loop containing nucleoside triphosphate hydrolases"/>
    <property type="match status" value="1"/>
</dbReference>
<dbReference type="GO" id="GO:0051301">
    <property type="term" value="P:cell division"/>
    <property type="evidence" value="ECO:0007669"/>
    <property type="project" value="UniProtKB-UniRule"/>
</dbReference>
<evidence type="ECO:0000256" key="2">
    <source>
        <dbReference type="ARBA" id="ARBA00020019"/>
    </source>
</evidence>
<keyword evidence="8 9" id="KW-0131">Cell cycle</keyword>
<comment type="function">
    <text evidence="9">Part of the ABC transporter FtsEX involved in cellular division.</text>
</comment>
<dbReference type="Proteomes" id="UP000184394">
    <property type="component" value="Unassembled WGS sequence"/>
</dbReference>
<keyword evidence="3 9" id="KW-1003">Cell membrane</keyword>
<dbReference type="PROSITE" id="PS00211">
    <property type="entry name" value="ABC_TRANSPORTER_1"/>
    <property type="match status" value="1"/>
</dbReference>
<dbReference type="Pfam" id="PF00005">
    <property type="entry name" value="ABC_tran"/>
    <property type="match status" value="1"/>
</dbReference>
<protein>
    <recommendedName>
        <fullName evidence="2 9">Cell division ATP-binding protein FtsE</fullName>
    </recommendedName>
</protein>
<dbReference type="InterPro" id="IPR003439">
    <property type="entry name" value="ABC_transporter-like_ATP-bd"/>
</dbReference>
<dbReference type="FunFam" id="3.40.50.300:FF:000056">
    <property type="entry name" value="Cell division ATP-binding protein FtsE"/>
    <property type="match status" value="1"/>
</dbReference>
<comment type="similarity">
    <text evidence="1 9">Belongs to the ABC transporter superfamily.</text>
</comment>
<comment type="subcellular location">
    <subcellularLocation>
        <location evidence="9">Cell membrane</location>
        <topology evidence="9">Peripheral membrane protein</topology>
        <orientation evidence="9">Cytoplasmic side</orientation>
    </subcellularLocation>
</comment>
<keyword evidence="7 9" id="KW-0472">Membrane</keyword>
<gene>
    <name evidence="9" type="primary">ftsE</name>
    <name evidence="11" type="ORF">SAMN04487860_104155</name>
</gene>
<comment type="subunit">
    <text evidence="9">Homodimer. Forms a membrane-associated complex with FtsX.</text>
</comment>
<evidence type="ECO:0000256" key="9">
    <source>
        <dbReference type="RuleBase" id="RU365094"/>
    </source>
</evidence>
<keyword evidence="4 9" id="KW-0132">Cell division</keyword>
<dbReference type="InterPro" id="IPR015854">
    <property type="entry name" value="ABC_transpr_LolD-like"/>
</dbReference>
<dbReference type="PROSITE" id="PS50893">
    <property type="entry name" value="ABC_TRANSPORTER_2"/>
    <property type="match status" value="1"/>
</dbReference>
<name>A0A1M7IJ08_RUMFL</name>
<dbReference type="PANTHER" id="PTHR24220:SF470">
    <property type="entry name" value="CELL DIVISION ATP-BINDING PROTEIN FTSE"/>
    <property type="match status" value="1"/>
</dbReference>
<dbReference type="EMBL" id="FRCT01000004">
    <property type="protein sequence ID" value="SHM40812.1"/>
    <property type="molecule type" value="Genomic_DNA"/>
</dbReference>
<dbReference type="GO" id="GO:0005524">
    <property type="term" value="F:ATP binding"/>
    <property type="evidence" value="ECO:0007669"/>
    <property type="project" value="UniProtKB-UniRule"/>
</dbReference>
<dbReference type="RefSeq" id="WP_072949777.1">
    <property type="nucleotide sequence ID" value="NZ_FRCT01000004.1"/>
</dbReference>
<evidence type="ECO:0000313" key="12">
    <source>
        <dbReference type="Proteomes" id="UP000184394"/>
    </source>
</evidence>
<evidence type="ECO:0000256" key="8">
    <source>
        <dbReference type="ARBA" id="ARBA00023306"/>
    </source>
</evidence>
<evidence type="ECO:0000256" key="7">
    <source>
        <dbReference type="ARBA" id="ARBA00023136"/>
    </source>
</evidence>
<organism evidence="11 12">
    <name type="scientific">Ruminococcus flavefaciens</name>
    <dbReference type="NCBI Taxonomy" id="1265"/>
    <lineage>
        <taxon>Bacteria</taxon>
        <taxon>Bacillati</taxon>
        <taxon>Bacillota</taxon>
        <taxon>Clostridia</taxon>
        <taxon>Eubacteriales</taxon>
        <taxon>Oscillospiraceae</taxon>
        <taxon>Ruminococcus</taxon>
    </lineage>
</organism>
<dbReference type="GO" id="GO:0005886">
    <property type="term" value="C:plasma membrane"/>
    <property type="evidence" value="ECO:0007669"/>
    <property type="project" value="UniProtKB-SubCell"/>
</dbReference>